<dbReference type="SUPFAM" id="SSF54373">
    <property type="entry name" value="FAD-linked reductases, C-terminal domain"/>
    <property type="match status" value="1"/>
</dbReference>
<dbReference type="RefSeq" id="WP_052451920.1">
    <property type="nucleotide sequence ID" value="NZ_CP006880.1"/>
</dbReference>
<dbReference type="Pfam" id="PF01593">
    <property type="entry name" value="Amino_oxidase"/>
    <property type="match status" value="1"/>
</dbReference>
<evidence type="ECO:0000256" key="1">
    <source>
        <dbReference type="ARBA" id="ARBA00004814"/>
    </source>
</evidence>
<evidence type="ECO:0000256" key="3">
    <source>
        <dbReference type="ARBA" id="ARBA00012535"/>
    </source>
</evidence>
<dbReference type="InterPro" id="IPR036188">
    <property type="entry name" value="FAD/NAD-bd_sf"/>
</dbReference>
<evidence type="ECO:0000256" key="6">
    <source>
        <dbReference type="ARBA" id="ARBA00047321"/>
    </source>
</evidence>
<dbReference type="GO" id="GO:0050361">
    <property type="term" value="F:tryptophan 2-monooxygenase activity"/>
    <property type="evidence" value="ECO:0007669"/>
    <property type="project" value="UniProtKB-EC"/>
</dbReference>
<proteinExistence type="inferred from homology"/>
<dbReference type="SUPFAM" id="SSF51905">
    <property type="entry name" value="FAD/NAD(P)-binding domain"/>
    <property type="match status" value="1"/>
</dbReference>
<comment type="catalytic activity">
    <reaction evidence="6">
        <text>L-tryptophan + O2 = indole-3-acetamide + CO2 + H2O</text>
        <dbReference type="Rhea" id="RHEA:16165"/>
        <dbReference type="ChEBI" id="CHEBI:15377"/>
        <dbReference type="ChEBI" id="CHEBI:15379"/>
        <dbReference type="ChEBI" id="CHEBI:16031"/>
        <dbReference type="ChEBI" id="CHEBI:16526"/>
        <dbReference type="ChEBI" id="CHEBI:57912"/>
        <dbReference type="EC" id="1.13.12.3"/>
    </reaction>
</comment>
<evidence type="ECO:0000313" key="8">
    <source>
        <dbReference type="EMBL" id="AJD44743.1"/>
    </source>
</evidence>
<dbReference type="Proteomes" id="UP000031368">
    <property type="component" value="Plasmid pRgalR602c"/>
</dbReference>
<dbReference type="EC" id="1.13.12.3" evidence="3"/>
<gene>
    <name evidence="8" type="ORF">RGR602_PC00706</name>
</gene>
<organism evidence="8 9">
    <name type="scientific">Rhizobium gallicum bv. gallicum R602sp</name>
    <dbReference type="NCBI Taxonomy" id="1041138"/>
    <lineage>
        <taxon>Bacteria</taxon>
        <taxon>Pseudomonadati</taxon>
        <taxon>Pseudomonadota</taxon>
        <taxon>Alphaproteobacteria</taxon>
        <taxon>Hyphomicrobiales</taxon>
        <taxon>Rhizobiaceae</taxon>
        <taxon>Rhizobium/Agrobacterium group</taxon>
        <taxon>Rhizobium</taxon>
    </lineage>
</organism>
<evidence type="ECO:0000256" key="4">
    <source>
        <dbReference type="ARBA" id="ARBA00017871"/>
    </source>
</evidence>
<comment type="pathway">
    <text evidence="1">Plant hormone metabolism; auxin biosynthesis.</text>
</comment>
<dbReference type="Gene3D" id="3.50.50.60">
    <property type="entry name" value="FAD/NAD(P)-binding domain"/>
    <property type="match status" value="1"/>
</dbReference>
<dbReference type="EMBL" id="CP006880">
    <property type="protein sequence ID" value="AJD44743.1"/>
    <property type="molecule type" value="Genomic_DNA"/>
</dbReference>
<evidence type="ECO:0000259" key="7">
    <source>
        <dbReference type="Pfam" id="PF01593"/>
    </source>
</evidence>
<dbReference type="PANTHER" id="PTHR10742:SF410">
    <property type="entry name" value="LYSINE-SPECIFIC HISTONE DEMETHYLASE 2"/>
    <property type="match status" value="1"/>
</dbReference>
<protein>
    <recommendedName>
        <fullName evidence="4">Tryptophan 2-monooxygenase</fullName>
        <ecNumber evidence="3">1.13.12.3</ecNumber>
    </recommendedName>
</protein>
<dbReference type="InterPro" id="IPR002937">
    <property type="entry name" value="Amino_oxidase"/>
</dbReference>
<evidence type="ECO:0000256" key="2">
    <source>
        <dbReference type="ARBA" id="ARBA00005833"/>
    </source>
</evidence>
<keyword evidence="8" id="KW-0614">Plasmid</keyword>
<dbReference type="AlphaFoldDB" id="A0A0B4XDM4"/>
<keyword evidence="9" id="KW-1185">Reference proteome</keyword>
<dbReference type="GO" id="GO:0009851">
    <property type="term" value="P:auxin biosynthetic process"/>
    <property type="evidence" value="ECO:0007669"/>
    <property type="project" value="UniProtKB-KW"/>
</dbReference>
<comment type="similarity">
    <text evidence="2">Belongs to the tryptophan 2-monooxygenase family.</text>
</comment>
<evidence type="ECO:0000256" key="5">
    <source>
        <dbReference type="ARBA" id="ARBA00023070"/>
    </source>
</evidence>
<geneLocation type="plasmid" evidence="8 9">
    <name>pRgalR602c</name>
</geneLocation>
<dbReference type="InterPro" id="IPR050281">
    <property type="entry name" value="Flavin_monoamine_oxidase"/>
</dbReference>
<dbReference type="KEGG" id="rga:RGR602_PC00706"/>
<keyword evidence="5" id="KW-0073">Auxin biosynthesis</keyword>
<accession>A0A0B4XDM4</accession>
<name>A0A0B4XDM4_9HYPH</name>
<reference evidence="8 9" key="1">
    <citation type="submission" date="2013-11" db="EMBL/GenBank/DDBJ databases">
        <title>Complete genome sequence of Rhizobium gallicum bv. gallicum R602.</title>
        <authorList>
            <person name="Bustos P."/>
            <person name="Santamaria R.I."/>
            <person name="Lozano L."/>
            <person name="Acosta J.L."/>
            <person name="Ormeno-Orrillo E."/>
            <person name="Rogel M.A."/>
            <person name="Romero D."/>
            <person name="Cevallos M.A."/>
            <person name="Martinez-Romero E."/>
            <person name="Gonzalez V."/>
        </authorList>
    </citation>
    <scope>NUCLEOTIDE SEQUENCE [LARGE SCALE GENOMIC DNA]</scope>
    <source>
        <strain evidence="8 9">R602</strain>
        <plasmid evidence="8 9">pRgalR602c</plasmid>
    </source>
</reference>
<feature type="domain" description="Amine oxidase" evidence="7">
    <location>
        <begin position="25"/>
        <end position="417"/>
    </location>
</feature>
<evidence type="ECO:0000313" key="9">
    <source>
        <dbReference type="Proteomes" id="UP000031368"/>
    </source>
</evidence>
<sequence length="422" mass="44875">MAVRSGGTIVTENEVDVAIIGAGAAGIAAGRHLMAARPDLSLVVLEASARIGGRARTEHFGAGLGALDVGCGWLHGARTNAWTAIARQLGLTIDDTRAPWDEGGRKLETNADARPAIRALEAFFERISSHEGEDAALSNLLPADGRWNEYVHAVGGFITGAGLDRSSVVDLQRYEPGPGPDWRVREGYGTVVSAYGGPLSIELQTAVERIDHRAADHVGISTSKGHLRVKAVIVTVATNVLANERIAFFPPLPEKIDAASRLPLGLANKLFMKVGRPDALPLDSHLLGSYRERRTGAYQIRPLGNPVVEGYYAGDLAHDLEHGGPKEAFQFGLTELKRALGSDIGRQLSLICFSAWGSDPHIGGSYSYASPGASDLRRTLATPHDNRIFFAGEACSTGRYSTAHGAYDTGVMAAQELVKTIA</sequence>
<dbReference type="HOGENOM" id="CLU_004498_10_3_5"/>
<dbReference type="PANTHER" id="PTHR10742">
    <property type="entry name" value="FLAVIN MONOAMINE OXIDASE"/>
    <property type="match status" value="1"/>
</dbReference>